<dbReference type="Proteomes" id="UP000215145">
    <property type="component" value="Unassembled WGS sequence"/>
</dbReference>
<name>A0A229NV34_9BACL</name>
<comment type="caution">
    <text evidence="2">The sequence shown here is derived from an EMBL/GenBank/DDBJ whole genome shotgun (WGS) entry which is preliminary data.</text>
</comment>
<keyword evidence="1" id="KW-1133">Transmembrane helix</keyword>
<reference evidence="2 3" key="1">
    <citation type="submission" date="2017-07" db="EMBL/GenBank/DDBJ databases">
        <title>Paenibacillus herberti R33 genome sequencing and assembly.</title>
        <authorList>
            <person name="Su W."/>
        </authorList>
    </citation>
    <scope>NUCLEOTIDE SEQUENCE [LARGE SCALE GENOMIC DNA]</scope>
    <source>
        <strain evidence="2 3">R33</strain>
    </source>
</reference>
<feature type="transmembrane region" description="Helical" evidence="1">
    <location>
        <begin position="58"/>
        <end position="79"/>
    </location>
</feature>
<dbReference type="RefSeq" id="WP_089526299.1">
    <property type="nucleotide sequence ID" value="NZ_NMUQ01000003.1"/>
</dbReference>
<dbReference type="OrthoDB" id="2679139at2"/>
<keyword evidence="1" id="KW-0472">Membrane</keyword>
<protein>
    <submittedName>
        <fullName evidence="2">Uncharacterized protein</fullName>
    </submittedName>
</protein>
<keyword evidence="1" id="KW-0812">Transmembrane</keyword>
<proteinExistence type="predicted"/>
<dbReference type="EMBL" id="NMUQ01000003">
    <property type="protein sequence ID" value="OXM13595.1"/>
    <property type="molecule type" value="Genomic_DNA"/>
</dbReference>
<feature type="transmembrane region" description="Helical" evidence="1">
    <location>
        <begin position="12"/>
        <end position="33"/>
    </location>
</feature>
<evidence type="ECO:0000313" key="2">
    <source>
        <dbReference type="EMBL" id="OXM13595.1"/>
    </source>
</evidence>
<evidence type="ECO:0000256" key="1">
    <source>
        <dbReference type="SAM" id="Phobius"/>
    </source>
</evidence>
<accession>A0A229NV34</accession>
<organism evidence="2 3">
    <name type="scientific">Paenibacillus herberti</name>
    <dbReference type="NCBI Taxonomy" id="1619309"/>
    <lineage>
        <taxon>Bacteria</taxon>
        <taxon>Bacillati</taxon>
        <taxon>Bacillota</taxon>
        <taxon>Bacilli</taxon>
        <taxon>Bacillales</taxon>
        <taxon>Paenibacillaceae</taxon>
        <taxon>Paenibacillus</taxon>
    </lineage>
</organism>
<gene>
    <name evidence="2" type="ORF">CGZ75_21445</name>
</gene>
<keyword evidence="3" id="KW-1185">Reference proteome</keyword>
<dbReference type="AlphaFoldDB" id="A0A229NV34"/>
<sequence length="89" mass="10037">MKLRLIIESMAAGLLLWLIFSVLGGMLLTILSVPEITEGYTGSVNVESRVEFGRKPGWWMNVLQWVAASAIYLLFRLGIRAVWSRRRGA</sequence>
<evidence type="ECO:0000313" key="3">
    <source>
        <dbReference type="Proteomes" id="UP000215145"/>
    </source>
</evidence>